<evidence type="ECO:0000313" key="2">
    <source>
        <dbReference type="EMBL" id="CAB4842235.1"/>
    </source>
</evidence>
<dbReference type="AlphaFoldDB" id="A0A6J7BAZ7"/>
<protein>
    <submittedName>
        <fullName evidence="2">Unannotated protein</fullName>
    </submittedName>
</protein>
<evidence type="ECO:0000256" key="1">
    <source>
        <dbReference type="SAM" id="MobiDB-lite"/>
    </source>
</evidence>
<reference evidence="2" key="1">
    <citation type="submission" date="2020-05" db="EMBL/GenBank/DDBJ databases">
        <authorList>
            <person name="Chiriac C."/>
            <person name="Salcher M."/>
            <person name="Ghai R."/>
            <person name="Kavagutti S V."/>
        </authorList>
    </citation>
    <scope>NUCLEOTIDE SEQUENCE</scope>
</reference>
<proteinExistence type="predicted"/>
<dbReference type="EMBL" id="CAFAZZ010000046">
    <property type="protein sequence ID" value="CAB4842235.1"/>
    <property type="molecule type" value="Genomic_DNA"/>
</dbReference>
<accession>A0A6J7BAZ7</accession>
<sequence>MQGHGAEIASVLADLVTKRTITQEQANAITAALAAAETAEHANEPEHGMKVGPGFAGLGMPNPASTLSLISSTIGIDSVTVKNRLAAGETLAAIAGAKKDALIAALVADETRRIDAAVTAGKLTAAQATTLKSTLTAKVTQEVNAPRPVAPLGPKGSVAPKKQGPKSSRGHDGPKGGPMGSPTLTLPAPPTA</sequence>
<name>A0A6J7BAZ7_9ZZZZ</name>
<feature type="region of interest" description="Disordered" evidence="1">
    <location>
        <begin position="142"/>
        <end position="192"/>
    </location>
</feature>
<organism evidence="2">
    <name type="scientific">freshwater metagenome</name>
    <dbReference type="NCBI Taxonomy" id="449393"/>
    <lineage>
        <taxon>unclassified sequences</taxon>
        <taxon>metagenomes</taxon>
        <taxon>ecological metagenomes</taxon>
    </lineage>
</organism>
<gene>
    <name evidence="2" type="ORF">UFOPK3243_00586</name>
</gene>